<protein>
    <recommendedName>
        <fullName evidence="7">GRF-type domain-containing protein</fullName>
    </recommendedName>
</protein>
<gene>
    <name evidence="8" type="ORF">OBBRIDRAFT_791441</name>
</gene>
<evidence type="ECO:0000256" key="3">
    <source>
        <dbReference type="ARBA" id="ARBA00022833"/>
    </source>
</evidence>
<feature type="coiled-coil region" evidence="5">
    <location>
        <begin position="404"/>
        <end position="452"/>
    </location>
</feature>
<evidence type="ECO:0000256" key="2">
    <source>
        <dbReference type="ARBA" id="ARBA00022771"/>
    </source>
</evidence>
<dbReference type="Proteomes" id="UP000250043">
    <property type="component" value="Unassembled WGS sequence"/>
</dbReference>
<accession>A0A8E2B4J3</accession>
<reference evidence="8 9" key="1">
    <citation type="submission" date="2016-07" db="EMBL/GenBank/DDBJ databases">
        <title>Draft genome of the white-rot fungus Obba rivulosa 3A-2.</title>
        <authorList>
            <consortium name="DOE Joint Genome Institute"/>
            <person name="Miettinen O."/>
            <person name="Riley R."/>
            <person name="Acob R."/>
            <person name="Barry K."/>
            <person name="Cullen D."/>
            <person name="De Vries R."/>
            <person name="Hainaut M."/>
            <person name="Hatakka A."/>
            <person name="Henrissat B."/>
            <person name="Hilden K."/>
            <person name="Kuo R."/>
            <person name="Labutti K."/>
            <person name="Lipzen A."/>
            <person name="Makela M.R."/>
            <person name="Sandor L."/>
            <person name="Spatafora J.W."/>
            <person name="Grigoriev I.V."/>
            <person name="Hibbett D.S."/>
        </authorList>
    </citation>
    <scope>NUCLEOTIDE SEQUENCE [LARGE SCALE GENOMIC DNA]</scope>
    <source>
        <strain evidence="8 9">3A-2</strain>
    </source>
</reference>
<evidence type="ECO:0000256" key="5">
    <source>
        <dbReference type="SAM" id="Coils"/>
    </source>
</evidence>
<keyword evidence="2 4" id="KW-0863">Zinc-finger</keyword>
<organism evidence="8 9">
    <name type="scientific">Obba rivulosa</name>
    <dbReference type="NCBI Taxonomy" id="1052685"/>
    <lineage>
        <taxon>Eukaryota</taxon>
        <taxon>Fungi</taxon>
        <taxon>Dikarya</taxon>
        <taxon>Basidiomycota</taxon>
        <taxon>Agaricomycotina</taxon>
        <taxon>Agaricomycetes</taxon>
        <taxon>Polyporales</taxon>
        <taxon>Gelatoporiaceae</taxon>
        <taxon>Obba</taxon>
    </lineage>
</organism>
<dbReference type="AlphaFoldDB" id="A0A8E2B4J3"/>
<keyword evidence="3" id="KW-0862">Zinc</keyword>
<dbReference type="EMBL" id="KV722371">
    <property type="protein sequence ID" value="OCH92332.1"/>
    <property type="molecule type" value="Genomic_DNA"/>
</dbReference>
<proteinExistence type="predicted"/>
<evidence type="ECO:0000259" key="7">
    <source>
        <dbReference type="PROSITE" id="PS51999"/>
    </source>
</evidence>
<dbReference type="PROSITE" id="PS51999">
    <property type="entry name" value="ZF_GRF"/>
    <property type="match status" value="1"/>
</dbReference>
<name>A0A8E2B4J3_9APHY</name>
<keyword evidence="1" id="KW-0479">Metal-binding</keyword>
<evidence type="ECO:0000313" key="9">
    <source>
        <dbReference type="Proteomes" id="UP000250043"/>
    </source>
</evidence>
<evidence type="ECO:0000256" key="4">
    <source>
        <dbReference type="PROSITE-ProRule" id="PRU01343"/>
    </source>
</evidence>
<evidence type="ECO:0000256" key="6">
    <source>
        <dbReference type="SAM" id="MobiDB-lite"/>
    </source>
</evidence>
<sequence length="456" mass="49123">MASTQSQRKGGVDAQGNVRCGCGEITPRKVGGPLSSNPGRAYYTCVSFPPTKKCKYFVWEDDPVFQHSLPAHQTPTPAPTQPVQNTLPPRQIPRPSQQQRAIDARTPLPVTPQKRPRSPSPPRTPGASRIVYHRAQDGSGSGLDSLARRPLSSSLTPAQKKHRLETIQAGLASPAASQTDSFEVGAAPSESQVKDQNAIYDYELSGSQPSEQKVDMLGASQTLGSSYSPSPELVHVAVQADPIETSTESSDTASEALVKPDLSDEDYFFAPPADTDPEFPAARAFSPFRLPNLSQEPPHTPTRPSRAAYGSEHGLPTPPQSSHTVAEAGPYSKQDHPESPTRNKGKGRADGVNGPTWSRVQAEYEMPLRQHVATEAEGGTFVAPSSVSAIIEQTPGLPALANYILTLKQKVEKLERRNTALGKSLEARDGRVKELAAENELLKTQVEKLKEAISLL</sequence>
<dbReference type="OrthoDB" id="5418639at2759"/>
<dbReference type="GO" id="GO:0008270">
    <property type="term" value="F:zinc ion binding"/>
    <property type="evidence" value="ECO:0007669"/>
    <property type="project" value="UniProtKB-KW"/>
</dbReference>
<keyword evidence="9" id="KW-1185">Reference proteome</keyword>
<dbReference type="InterPro" id="IPR010666">
    <property type="entry name" value="Znf_GRF"/>
</dbReference>
<evidence type="ECO:0000256" key="1">
    <source>
        <dbReference type="ARBA" id="ARBA00022723"/>
    </source>
</evidence>
<feature type="region of interest" description="Disordered" evidence="6">
    <location>
        <begin position="67"/>
        <end position="161"/>
    </location>
</feature>
<feature type="domain" description="GRF-type" evidence="7">
    <location>
        <begin position="20"/>
        <end position="63"/>
    </location>
</feature>
<feature type="region of interest" description="Disordered" evidence="6">
    <location>
        <begin position="1"/>
        <end position="39"/>
    </location>
</feature>
<dbReference type="Pfam" id="PF06839">
    <property type="entry name" value="Zn_ribbon_GRF"/>
    <property type="match status" value="1"/>
</dbReference>
<feature type="region of interest" description="Disordered" evidence="6">
    <location>
        <begin position="289"/>
        <end position="355"/>
    </location>
</feature>
<keyword evidence="5" id="KW-0175">Coiled coil</keyword>
<evidence type="ECO:0000313" key="8">
    <source>
        <dbReference type="EMBL" id="OCH92332.1"/>
    </source>
</evidence>